<dbReference type="PANTHER" id="PTHR23159:SF31">
    <property type="entry name" value="CENTROSOME-ASSOCIATED PROTEIN CEP250 ISOFORM X1"/>
    <property type="match status" value="1"/>
</dbReference>
<dbReference type="OrthoDB" id="10069295at2759"/>
<reference evidence="2" key="1">
    <citation type="submission" date="2022-10" db="EMBL/GenBank/DDBJ databases">
        <title>Novel sulphate-reducing endosymbionts in the free-living metamonad Anaeramoeba.</title>
        <authorList>
            <person name="Jerlstrom-Hultqvist J."/>
            <person name="Cepicka I."/>
            <person name="Gallot-Lavallee L."/>
            <person name="Salas-Leiva D."/>
            <person name="Curtis B.A."/>
            <person name="Zahonova K."/>
            <person name="Pipaliya S."/>
            <person name="Dacks J."/>
            <person name="Roger A.J."/>
        </authorList>
    </citation>
    <scope>NUCLEOTIDE SEQUENCE</scope>
    <source>
        <strain evidence="2">BMAN</strain>
    </source>
</reference>
<protein>
    <submittedName>
        <fullName evidence="2">Myosin heavy chain - related</fullName>
    </submittedName>
</protein>
<evidence type="ECO:0000256" key="1">
    <source>
        <dbReference type="SAM" id="Coils"/>
    </source>
</evidence>
<comment type="caution">
    <text evidence="2">The sequence shown here is derived from an EMBL/GenBank/DDBJ whole genome shotgun (WGS) entry which is preliminary data.</text>
</comment>
<keyword evidence="1" id="KW-0175">Coiled coil</keyword>
<gene>
    <name evidence="2" type="ORF">M0811_01568</name>
</gene>
<evidence type="ECO:0000313" key="2">
    <source>
        <dbReference type="EMBL" id="KAJ5072553.1"/>
    </source>
</evidence>
<sequence>MSNFFSTFPSKLDRRISTILKADGEKQEKLITDLRDQLTDLLKYKSNTFTLQEELNKLMAEKDAEIDRLNKSTQDLSLLNSRLRDERNQVQDQAKNMQKQFDEIQKEISNSQIMSSNLQKEYEKLQREHRALKRSFQKQLQENKKLADDAEQKEQLIIHLNSQNQLLENEKRSLENENRKNFNDKIQLNNDLSIIQEMFKHILSGDQRKTNRNLENDLGIAQKQINELKSTESFLSSQISTKEKENQKLMQGIHILVRALIPLQEKIRSLSTQKQYYQIIEKELEKYKDMVRDLKYQLTGRRYSGFESKPVSLRNFALVALFGKKLFKSIKTNNRKIGNQFFVEGSIDKIHLAPQDYSLKGFPFSLIRTEGNYPINETLDVENFVSLITYYYPNFFVKPISVQKAHQLGIDPSTYETLFFSVEPHSPSDKILFSVKNNIGQLMNQLRKEQEEKILLVGKIDDLKQDNTRKNDDILNLEDSLRKSSDLSRRLQMEVDQLQEQRKSLVPISQLNRVQDELESQKMQNNLTANLLQKAQKDVDDKATELQNLSMMLNESNKEKRRLNRLINQTDKENETLKDSITHLQQQLNETESLADFNKTEIKRLNSLLQDLQEKNDSLNLQHNQLRREISAYKKHILMLKKEIQTLIEKDVDFQY</sequence>
<organism evidence="2 3">
    <name type="scientific">Anaeramoeba ignava</name>
    <name type="common">Anaerobic marine amoeba</name>
    <dbReference type="NCBI Taxonomy" id="1746090"/>
    <lineage>
        <taxon>Eukaryota</taxon>
        <taxon>Metamonada</taxon>
        <taxon>Anaeramoebidae</taxon>
        <taxon>Anaeramoeba</taxon>
    </lineage>
</organism>
<dbReference type="EMBL" id="JAPDFW010000081">
    <property type="protein sequence ID" value="KAJ5072553.1"/>
    <property type="molecule type" value="Genomic_DNA"/>
</dbReference>
<accession>A0A9Q0RAJ5</accession>
<feature type="coiled-coil region" evidence="1">
    <location>
        <begin position="432"/>
        <end position="501"/>
    </location>
</feature>
<name>A0A9Q0RAJ5_ANAIG</name>
<evidence type="ECO:0000313" key="3">
    <source>
        <dbReference type="Proteomes" id="UP001149090"/>
    </source>
</evidence>
<keyword evidence="3" id="KW-1185">Reference proteome</keyword>
<feature type="coiled-coil region" evidence="1">
    <location>
        <begin position="52"/>
        <end position="184"/>
    </location>
</feature>
<dbReference type="PANTHER" id="PTHR23159">
    <property type="entry name" value="CENTROSOMAL PROTEIN 2"/>
    <property type="match status" value="1"/>
</dbReference>
<feature type="coiled-coil region" evidence="1">
    <location>
        <begin position="532"/>
        <end position="643"/>
    </location>
</feature>
<proteinExistence type="predicted"/>
<dbReference type="Proteomes" id="UP001149090">
    <property type="component" value="Unassembled WGS sequence"/>
</dbReference>
<dbReference type="AlphaFoldDB" id="A0A9Q0RAJ5"/>